<dbReference type="OrthoDB" id="191371at2759"/>
<reference evidence="2 3" key="1">
    <citation type="journal article" date="2016" name="Mol. Biol. Evol.">
        <title>Comparative Genomics of Early-Diverging Mushroom-Forming Fungi Provides Insights into the Origins of Lignocellulose Decay Capabilities.</title>
        <authorList>
            <person name="Nagy L.G."/>
            <person name="Riley R."/>
            <person name="Tritt A."/>
            <person name="Adam C."/>
            <person name="Daum C."/>
            <person name="Floudas D."/>
            <person name="Sun H."/>
            <person name="Yadav J.S."/>
            <person name="Pangilinan J."/>
            <person name="Larsson K.H."/>
            <person name="Matsuura K."/>
            <person name="Barry K."/>
            <person name="Labutti K."/>
            <person name="Kuo R."/>
            <person name="Ohm R.A."/>
            <person name="Bhattacharya S.S."/>
            <person name="Shirouzu T."/>
            <person name="Yoshinaga Y."/>
            <person name="Martin F.M."/>
            <person name="Grigoriev I.V."/>
            <person name="Hibbett D.S."/>
        </authorList>
    </citation>
    <scope>NUCLEOTIDE SEQUENCE [LARGE SCALE GENOMIC DNA]</scope>
    <source>
        <strain evidence="2 3">HHB14362 ss-1</strain>
    </source>
</reference>
<dbReference type="Gene3D" id="2.60.40.2300">
    <property type="entry name" value="Neutral/alkaline non-lysosomal ceramidase, C-terminal domain"/>
    <property type="match status" value="1"/>
</dbReference>
<protein>
    <recommendedName>
        <fullName evidence="1">Neutral/alkaline non-lysosomal ceramidase C-terminal domain-containing protein</fullName>
    </recommendedName>
</protein>
<dbReference type="Pfam" id="PF17048">
    <property type="entry name" value="Ceramidse_alk_C"/>
    <property type="match status" value="1"/>
</dbReference>
<sequence length="51" mass="5907">NNLRLEQTFLTVDKLSGSEWSTYRTDSHPSTIYQWERTSTVLGTSTVNISW</sequence>
<name>A0A165MNZ9_9AGAM</name>
<dbReference type="AlphaFoldDB" id="A0A165MNZ9"/>
<keyword evidence="3" id="KW-1185">Reference proteome</keyword>
<dbReference type="InterPro" id="IPR038445">
    <property type="entry name" value="NCDase_C_sf"/>
</dbReference>
<dbReference type="InterPro" id="IPR031331">
    <property type="entry name" value="NEUT/ALK_ceramidase_C"/>
</dbReference>
<evidence type="ECO:0000313" key="2">
    <source>
        <dbReference type="EMBL" id="KZT18588.1"/>
    </source>
</evidence>
<evidence type="ECO:0000313" key="3">
    <source>
        <dbReference type="Proteomes" id="UP000076761"/>
    </source>
</evidence>
<organism evidence="2 3">
    <name type="scientific">Neolentinus lepideus HHB14362 ss-1</name>
    <dbReference type="NCBI Taxonomy" id="1314782"/>
    <lineage>
        <taxon>Eukaryota</taxon>
        <taxon>Fungi</taxon>
        <taxon>Dikarya</taxon>
        <taxon>Basidiomycota</taxon>
        <taxon>Agaricomycotina</taxon>
        <taxon>Agaricomycetes</taxon>
        <taxon>Gloeophyllales</taxon>
        <taxon>Gloeophyllaceae</taxon>
        <taxon>Neolentinus</taxon>
    </lineage>
</organism>
<evidence type="ECO:0000259" key="1">
    <source>
        <dbReference type="Pfam" id="PF17048"/>
    </source>
</evidence>
<dbReference type="InParanoid" id="A0A165MNZ9"/>
<proteinExistence type="predicted"/>
<dbReference type="STRING" id="1314782.A0A165MNZ9"/>
<feature type="non-terminal residue" evidence="2">
    <location>
        <position position="1"/>
    </location>
</feature>
<feature type="domain" description="Neutral/alkaline non-lysosomal ceramidase C-terminal" evidence="1">
    <location>
        <begin position="1"/>
        <end position="51"/>
    </location>
</feature>
<dbReference type="Proteomes" id="UP000076761">
    <property type="component" value="Unassembled WGS sequence"/>
</dbReference>
<gene>
    <name evidence="2" type="ORF">NEOLEDRAFT_1079801</name>
</gene>
<accession>A0A165MNZ9</accession>
<dbReference type="EMBL" id="KV425671">
    <property type="protein sequence ID" value="KZT18588.1"/>
    <property type="molecule type" value="Genomic_DNA"/>
</dbReference>